<organism evidence="2 3">
    <name type="scientific">Halotalea alkalilenta</name>
    <dbReference type="NCBI Taxonomy" id="376489"/>
    <lineage>
        <taxon>Bacteria</taxon>
        <taxon>Pseudomonadati</taxon>
        <taxon>Pseudomonadota</taxon>
        <taxon>Gammaproteobacteria</taxon>
        <taxon>Oceanospirillales</taxon>
        <taxon>Halomonadaceae</taxon>
        <taxon>Halotalea</taxon>
    </lineage>
</organism>
<dbReference type="EMBL" id="CP015243">
    <property type="protein sequence ID" value="ANF58520.1"/>
    <property type="molecule type" value="Genomic_DNA"/>
</dbReference>
<gene>
    <name evidence="2" type="ORF">A5892_14415</name>
</gene>
<dbReference type="InterPro" id="IPR036291">
    <property type="entry name" value="NAD(P)-bd_dom_sf"/>
</dbReference>
<dbReference type="SMART" id="SM00881">
    <property type="entry name" value="CoA_binding"/>
    <property type="match status" value="1"/>
</dbReference>
<evidence type="ECO:0000313" key="2">
    <source>
        <dbReference type="EMBL" id="ANF58520.1"/>
    </source>
</evidence>
<reference evidence="2 3" key="1">
    <citation type="submission" date="2016-04" db="EMBL/GenBank/DDBJ databases">
        <title>Complete Genome Sequence of Halotalea alkalilenta IHB B 13600.</title>
        <authorList>
            <person name="Swarnkar M.K."/>
            <person name="Sharma A."/>
            <person name="Kaushal K."/>
            <person name="Soni R."/>
            <person name="Rana S."/>
            <person name="Singh A.K."/>
            <person name="Gulati A."/>
        </authorList>
    </citation>
    <scope>NUCLEOTIDE SEQUENCE [LARGE SCALE GENOMIC DNA]</scope>
    <source>
        <strain evidence="2 3">IHB B 13600</strain>
    </source>
</reference>
<feature type="domain" description="CoA-binding" evidence="1">
    <location>
        <begin position="29"/>
        <end position="125"/>
    </location>
</feature>
<dbReference type="PANTHER" id="PTHR33303:SF2">
    <property type="entry name" value="COA-BINDING DOMAIN-CONTAINING PROTEIN"/>
    <property type="match status" value="1"/>
</dbReference>
<dbReference type="STRING" id="376489.A5892_14415"/>
<dbReference type="Gene3D" id="3.40.50.720">
    <property type="entry name" value="NAD(P)-binding Rossmann-like Domain"/>
    <property type="match status" value="1"/>
</dbReference>
<dbReference type="Proteomes" id="UP000077875">
    <property type="component" value="Chromosome"/>
</dbReference>
<protein>
    <recommendedName>
        <fullName evidence="1">CoA-binding domain-containing protein</fullName>
    </recommendedName>
</protein>
<dbReference type="Pfam" id="PF13380">
    <property type="entry name" value="CoA_binding_2"/>
    <property type="match status" value="1"/>
</dbReference>
<dbReference type="InterPro" id="IPR003781">
    <property type="entry name" value="CoA-bd"/>
</dbReference>
<dbReference type="PANTHER" id="PTHR33303">
    <property type="entry name" value="CYTOPLASMIC PROTEIN-RELATED"/>
    <property type="match status" value="1"/>
</dbReference>
<dbReference type="AlphaFoldDB" id="A0A172YGW4"/>
<keyword evidence="3" id="KW-1185">Reference proteome</keyword>
<dbReference type="KEGG" id="haa:A5892_14415"/>
<evidence type="ECO:0000259" key="1">
    <source>
        <dbReference type="SMART" id="SM00881"/>
    </source>
</evidence>
<evidence type="ECO:0000313" key="3">
    <source>
        <dbReference type="Proteomes" id="UP000077875"/>
    </source>
</evidence>
<name>A0A172YGW4_9GAMM</name>
<dbReference type="SUPFAM" id="SSF51735">
    <property type="entry name" value="NAD(P)-binding Rossmann-fold domains"/>
    <property type="match status" value="1"/>
</dbReference>
<sequence>MAQHGGGADHQADRGRGAVNDDAIIRALLGQPRSIALVGASDDPLRPSHSVMQRLLAHGHRLHPVNPTRAGRMILGCEVVANLADIQEPIDIVDVFRRSDAVDTLVNEVLMLSPMPEAIWLQLGVRDPVAEQRARQAGVTVIVDRCPAIEIARLAL</sequence>
<accession>A0A172YGW4</accession>
<proteinExistence type="predicted"/>